<dbReference type="EMBL" id="CM042031">
    <property type="protein sequence ID" value="KAI3785448.1"/>
    <property type="molecule type" value="Genomic_DNA"/>
</dbReference>
<evidence type="ECO:0000313" key="2">
    <source>
        <dbReference type="Proteomes" id="UP001056120"/>
    </source>
</evidence>
<gene>
    <name evidence="1" type="ORF">L1987_44566</name>
</gene>
<sequence length="286" mass="31411">MISLLFLYACLFIFSTTELTNADTWKAIFLLAGQSNMAGRGGVVHDKWDGYVPPQSSPNPAVLRLSADLNWQPATEPLHRDIDYFRACGVGPGMAFANSLLMKDSSIGVIGLVPCAVGGTNISEWARGGHLYNQMIRRTQAALEGGGTIKGLLWYQGESDTVSREDAESYKRRSERFFDHVRSELLLPTLPIIQVALASGAGSYVEKVREAQLGMWLVNLRTIDAKGLGLEPDGLHLTTPSQVTLGEMLAQAFPLAHPSPVTNNASRTPRNFITQIFFKLFRVLIF</sequence>
<name>A0ACB9GQV2_9ASTR</name>
<organism evidence="1 2">
    <name type="scientific">Smallanthus sonchifolius</name>
    <dbReference type="NCBI Taxonomy" id="185202"/>
    <lineage>
        <taxon>Eukaryota</taxon>
        <taxon>Viridiplantae</taxon>
        <taxon>Streptophyta</taxon>
        <taxon>Embryophyta</taxon>
        <taxon>Tracheophyta</taxon>
        <taxon>Spermatophyta</taxon>
        <taxon>Magnoliopsida</taxon>
        <taxon>eudicotyledons</taxon>
        <taxon>Gunneridae</taxon>
        <taxon>Pentapetalae</taxon>
        <taxon>asterids</taxon>
        <taxon>campanulids</taxon>
        <taxon>Asterales</taxon>
        <taxon>Asteraceae</taxon>
        <taxon>Asteroideae</taxon>
        <taxon>Heliantheae alliance</taxon>
        <taxon>Millerieae</taxon>
        <taxon>Smallanthus</taxon>
    </lineage>
</organism>
<dbReference type="Proteomes" id="UP001056120">
    <property type="component" value="Linkage Group LG14"/>
</dbReference>
<accession>A0ACB9GQV2</accession>
<reference evidence="1 2" key="2">
    <citation type="journal article" date="2022" name="Mol. Ecol. Resour.">
        <title>The genomes of chicory, endive, great burdock and yacon provide insights into Asteraceae paleo-polyploidization history and plant inulin production.</title>
        <authorList>
            <person name="Fan W."/>
            <person name="Wang S."/>
            <person name="Wang H."/>
            <person name="Wang A."/>
            <person name="Jiang F."/>
            <person name="Liu H."/>
            <person name="Zhao H."/>
            <person name="Xu D."/>
            <person name="Zhang Y."/>
        </authorList>
    </citation>
    <scope>NUCLEOTIDE SEQUENCE [LARGE SCALE GENOMIC DNA]</scope>
    <source>
        <strain evidence="2">cv. Yunnan</strain>
        <tissue evidence="1">Leaves</tissue>
    </source>
</reference>
<evidence type="ECO:0000313" key="1">
    <source>
        <dbReference type="EMBL" id="KAI3785448.1"/>
    </source>
</evidence>
<comment type="caution">
    <text evidence="1">The sequence shown here is derived from an EMBL/GenBank/DDBJ whole genome shotgun (WGS) entry which is preliminary data.</text>
</comment>
<protein>
    <submittedName>
        <fullName evidence="1">Uncharacterized protein</fullName>
    </submittedName>
</protein>
<keyword evidence="2" id="KW-1185">Reference proteome</keyword>
<reference evidence="2" key="1">
    <citation type="journal article" date="2022" name="Mol. Ecol. Resour.">
        <title>The genomes of chicory, endive, great burdock and yacon provide insights into Asteraceae palaeo-polyploidization history and plant inulin production.</title>
        <authorList>
            <person name="Fan W."/>
            <person name="Wang S."/>
            <person name="Wang H."/>
            <person name="Wang A."/>
            <person name="Jiang F."/>
            <person name="Liu H."/>
            <person name="Zhao H."/>
            <person name="Xu D."/>
            <person name="Zhang Y."/>
        </authorList>
    </citation>
    <scope>NUCLEOTIDE SEQUENCE [LARGE SCALE GENOMIC DNA]</scope>
    <source>
        <strain evidence="2">cv. Yunnan</strain>
    </source>
</reference>
<proteinExistence type="predicted"/>